<dbReference type="EMBL" id="JALMLT010000004">
    <property type="protein sequence ID" value="MDT8760506.1"/>
    <property type="molecule type" value="Genomic_DNA"/>
</dbReference>
<gene>
    <name evidence="2" type="ORF">MZO42_17535</name>
</gene>
<protein>
    <submittedName>
        <fullName evidence="2">Uncharacterized protein</fullName>
    </submittedName>
</protein>
<accession>A0ABU3N859</accession>
<proteinExistence type="predicted"/>
<name>A0ABU3N859_9SPHN</name>
<organism evidence="2">
    <name type="scientific">Sphingomonas psychrotolerans</name>
    <dbReference type="NCBI Taxonomy" id="1327635"/>
    <lineage>
        <taxon>Bacteria</taxon>
        <taxon>Pseudomonadati</taxon>
        <taxon>Pseudomonadota</taxon>
        <taxon>Alphaproteobacteria</taxon>
        <taxon>Sphingomonadales</taxon>
        <taxon>Sphingomonadaceae</taxon>
        <taxon>Sphingomonas</taxon>
    </lineage>
</organism>
<feature type="region of interest" description="Disordered" evidence="1">
    <location>
        <begin position="1"/>
        <end position="31"/>
    </location>
</feature>
<evidence type="ECO:0000313" key="2">
    <source>
        <dbReference type="EMBL" id="MDT8760506.1"/>
    </source>
</evidence>
<comment type="caution">
    <text evidence="2">The sequence shown here is derived from an EMBL/GenBank/DDBJ whole genome shotgun (WGS) entry which is preliminary data.</text>
</comment>
<sequence length="56" mass="6645">MNGNLDGRDREYYRRRERQEREHAARTRDVTAKRVHGEMAEHYSTLLGSQATAREI</sequence>
<evidence type="ECO:0000256" key="1">
    <source>
        <dbReference type="SAM" id="MobiDB-lite"/>
    </source>
</evidence>
<reference evidence="2" key="1">
    <citation type="submission" date="2022-04" db="EMBL/GenBank/DDBJ databases">
        <title>Tomato heritable bacteria conferring resistance against bacterial wilt.</title>
        <authorList>
            <person name="Yin J."/>
        </authorList>
    </citation>
    <scope>NUCLEOTIDE SEQUENCE</scope>
    <source>
        <strain evidence="2">Cra20</strain>
    </source>
</reference>